<dbReference type="PANTHER" id="PTHR46890">
    <property type="entry name" value="NON-LTR RETROLELEMENT REVERSE TRANSCRIPTASE-LIKE PROTEIN-RELATED"/>
    <property type="match status" value="1"/>
</dbReference>
<dbReference type="EMBL" id="BQNB010011122">
    <property type="protein sequence ID" value="GJS86409.1"/>
    <property type="molecule type" value="Genomic_DNA"/>
</dbReference>
<feature type="domain" description="Reverse transcriptase zinc-binding" evidence="1">
    <location>
        <begin position="282"/>
        <end position="356"/>
    </location>
</feature>
<evidence type="ECO:0000313" key="2">
    <source>
        <dbReference type="EMBL" id="GJS86409.1"/>
    </source>
</evidence>
<keyword evidence="2" id="KW-0548">Nucleotidyltransferase</keyword>
<evidence type="ECO:0000313" key="3">
    <source>
        <dbReference type="Proteomes" id="UP001151760"/>
    </source>
</evidence>
<organism evidence="2 3">
    <name type="scientific">Tanacetum coccineum</name>
    <dbReference type="NCBI Taxonomy" id="301880"/>
    <lineage>
        <taxon>Eukaryota</taxon>
        <taxon>Viridiplantae</taxon>
        <taxon>Streptophyta</taxon>
        <taxon>Embryophyta</taxon>
        <taxon>Tracheophyta</taxon>
        <taxon>Spermatophyta</taxon>
        <taxon>Magnoliopsida</taxon>
        <taxon>eudicotyledons</taxon>
        <taxon>Gunneridae</taxon>
        <taxon>Pentapetalae</taxon>
        <taxon>asterids</taxon>
        <taxon>campanulids</taxon>
        <taxon>Asterales</taxon>
        <taxon>Asteraceae</taxon>
        <taxon>Asteroideae</taxon>
        <taxon>Anthemideae</taxon>
        <taxon>Anthemidinae</taxon>
        <taxon>Tanacetum</taxon>
    </lineage>
</organism>
<dbReference type="GO" id="GO:0003964">
    <property type="term" value="F:RNA-directed DNA polymerase activity"/>
    <property type="evidence" value="ECO:0007669"/>
    <property type="project" value="UniProtKB-KW"/>
</dbReference>
<keyword evidence="2" id="KW-0808">Transferase</keyword>
<dbReference type="InterPro" id="IPR052343">
    <property type="entry name" value="Retrotransposon-Effector_Assoc"/>
</dbReference>
<accession>A0ABQ4Z8A9</accession>
<comment type="caution">
    <text evidence="2">The sequence shown here is derived from an EMBL/GenBank/DDBJ whole genome shotgun (WGS) entry which is preliminary data.</text>
</comment>
<reference evidence="2" key="1">
    <citation type="journal article" date="2022" name="Int. J. Mol. Sci.">
        <title>Draft Genome of Tanacetum Coccineum: Genomic Comparison of Closely Related Tanacetum-Family Plants.</title>
        <authorList>
            <person name="Yamashiro T."/>
            <person name="Shiraishi A."/>
            <person name="Nakayama K."/>
            <person name="Satake H."/>
        </authorList>
    </citation>
    <scope>NUCLEOTIDE SEQUENCE</scope>
</reference>
<gene>
    <name evidence="2" type="ORF">Tco_0769045</name>
</gene>
<keyword evidence="3" id="KW-1185">Reference proteome</keyword>
<reference evidence="2" key="2">
    <citation type="submission" date="2022-01" db="EMBL/GenBank/DDBJ databases">
        <authorList>
            <person name="Yamashiro T."/>
            <person name="Shiraishi A."/>
            <person name="Satake H."/>
            <person name="Nakayama K."/>
        </authorList>
    </citation>
    <scope>NUCLEOTIDE SEQUENCE</scope>
</reference>
<keyword evidence="2" id="KW-0695">RNA-directed DNA polymerase</keyword>
<evidence type="ECO:0000259" key="1">
    <source>
        <dbReference type="Pfam" id="PF13966"/>
    </source>
</evidence>
<proteinExistence type="predicted"/>
<dbReference type="Proteomes" id="UP001151760">
    <property type="component" value="Unassembled WGS sequence"/>
</dbReference>
<dbReference type="InterPro" id="IPR026960">
    <property type="entry name" value="RVT-Znf"/>
</dbReference>
<protein>
    <submittedName>
        <fullName evidence="2">RNA-directed DNA polymerase, eukaryota</fullName>
    </submittedName>
</protein>
<sequence length="356" mass="40980">MDLRNKIDELDMKAKTSYLSTVEVESQTTLVKSLADIEYGKVKYLKQKAKTRWALEGDENTSFFHGIINKRRNISRITGLNVQEEWVSDAMSIKNHVFHFFKIKDTVWDCRSDKAPGPDGFTFKFIKKHWDLFENDIIAYVKDFETSSYIPRRCNSSFITLVPKLEDPLVVGDFRPISLIGCHNKIIAKVLSNRLSKVISSIAGEIAWDKVISPRQKRGLGIGILLASNQSMLSKWLWRFHTEENALWCKVHGLIFATLKMIFVTWESNYQGFSRKKAGNGRNTSYWHYNWIGGATLQDSFGDYIVLKQRRAVWVPTRVNLDKRGIDLDSVRCPLCNDDIETKDHVFALCSIAKEV</sequence>
<name>A0ABQ4Z8A9_9ASTR</name>
<dbReference type="PANTHER" id="PTHR46890:SF50">
    <property type="entry name" value="RNA-DIRECTED DNA POLYMERASE, EUKARYOTA, REVERSE TRANSCRIPTASE ZINC-BINDING DOMAIN PROTEIN-RELATED"/>
    <property type="match status" value="1"/>
</dbReference>
<dbReference type="Pfam" id="PF13966">
    <property type="entry name" value="zf-RVT"/>
    <property type="match status" value="1"/>
</dbReference>